<sequence length="268" mass="29011">MALMPLANPAQAQVVAGPAAPIEPSYVELVELALAADIVARVQIDDQATLRAERAPDVAPGKVRIYAESITQALLGGRIAIGESLAFLVDLPADARGRAPKLKKQVFLIFARSVEGRPGQVYLAGQGAMQPATPALEQRVRQVLTQLAESARPPVITGVREAMSVPGNLVGESETQIFLETRSGDPVSLSVIRRPGMTAQWGVSWTDIVDQAARPPQAQTLEWYALACFLPADLPEDAFIQRDRESRDRAREDYRMVLGQLGPCVRNN</sequence>
<dbReference type="Proteomes" id="UP000435243">
    <property type="component" value="Unassembled WGS sequence"/>
</dbReference>
<dbReference type="OrthoDB" id="7406594at2"/>
<keyword evidence="2" id="KW-1185">Reference proteome</keyword>
<protein>
    <submittedName>
        <fullName evidence="1">Uncharacterized protein</fullName>
    </submittedName>
</protein>
<name>A0A844ZM93_9SPHN</name>
<proteinExistence type="predicted"/>
<dbReference type="EMBL" id="WTYY01000003">
    <property type="protein sequence ID" value="MXO88723.1"/>
    <property type="molecule type" value="Genomic_DNA"/>
</dbReference>
<evidence type="ECO:0000313" key="2">
    <source>
        <dbReference type="Proteomes" id="UP000435243"/>
    </source>
</evidence>
<comment type="caution">
    <text evidence="1">The sequence shown here is derived from an EMBL/GenBank/DDBJ whole genome shotgun (WGS) entry which is preliminary data.</text>
</comment>
<gene>
    <name evidence="1" type="ORF">GRI32_08210</name>
</gene>
<evidence type="ECO:0000313" key="1">
    <source>
        <dbReference type="EMBL" id="MXO88723.1"/>
    </source>
</evidence>
<accession>A0A844ZM93</accession>
<organism evidence="1 2">
    <name type="scientific">Alteraurantiacibacter aestuarii</name>
    <dbReference type="NCBI Taxonomy" id="650004"/>
    <lineage>
        <taxon>Bacteria</taxon>
        <taxon>Pseudomonadati</taxon>
        <taxon>Pseudomonadota</taxon>
        <taxon>Alphaproteobacteria</taxon>
        <taxon>Sphingomonadales</taxon>
        <taxon>Erythrobacteraceae</taxon>
        <taxon>Alteraurantiacibacter</taxon>
    </lineage>
</organism>
<reference evidence="1 2" key="1">
    <citation type="submission" date="2019-12" db="EMBL/GenBank/DDBJ databases">
        <title>Genomic-based taxomic classification of the family Erythrobacteraceae.</title>
        <authorList>
            <person name="Xu L."/>
        </authorList>
    </citation>
    <scope>NUCLEOTIDE SEQUENCE [LARGE SCALE GENOMIC DNA]</scope>
    <source>
        <strain evidence="1 2">JCM 16339</strain>
    </source>
</reference>
<dbReference type="AlphaFoldDB" id="A0A844ZM93"/>